<keyword evidence="7" id="KW-0270">Exopolysaccharide synthesis</keyword>
<evidence type="ECO:0000256" key="6">
    <source>
        <dbReference type="ARBA" id="ARBA00023136"/>
    </source>
</evidence>
<evidence type="ECO:0000259" key="9">
    <source>
        <dbReference type="Pfam" id="PF02397"/>
    </source>
</evidence>
<gene>
    <name evidence="10" type="ORF">CWS72_11515</name>
</gene>
<name>A0A2N3PVQ4_9PROT</name>
<feature type="transmembrane region" description="Helical" evidence="8">
    <location>
        <begin position="193"/>
        <end position="217"/>
    </location>
</feature>
<dbReference type="InterPro" id="IPR003362">
    <property type="entry name" value="Bact_transf"/>
</dbReference>
<sequence>MPNPDSSISLIHIPKRLPLVAAQRNPEYFTKIQRIAGRAASAWNWLGCGIRGFFLRFWGKLAMLETTASSFHYSAAAKKHSGFVLTQKIVLDCMRLYDAAVIAIGALVSHLVYLGRFSDGRDGIITYSLYGFIGAIGTCRALHLAGTYDFRNLIRLRWQFSRITLAWILVLVTGLALAFLAKSSSEISRGWVLLWFSGSLTTLLLGRVGVARLIIFWSRQGKFQRRVALVTTDETREKALRRFHTSRDSTLSLAGVFDLEDIATLAKEEGIDEVILSLPRIDHHRLREAIVTLSALPVDVSLTVDLPVRSIDFKRFELRDEGLLGHISERPLKHWKPLHKRILDLTVALCSVVLLAPVMGLIAVLIKLDSPGPAIFRQKRYGYANLPITIFKFRTLRIDATDADAAKLVTKNDDRVTRVGRWLRKLSLDELPQIFNVINGDMSIVGPRPHAMKAKAGERYYEDVVKNYVARHRVKPGITGWAQVNGWRGETDNEEKILKRVEFDLYYIEHWSIWLDIKIMIKTIFVVFEKSNAY</sequence>
<keyword evidence="6 8" id="KW-0472">Membrane</keyword>
<keyword evidence="4 8" id="KW-0812">Transmembrane</keyword>
<evidence type="ECO:0000313" key="10">
    <source>
        <dbReference type="EMBL" id="PKU24468.1"/>
    </source>
</evidence>
<keyword evidence="3 10" id="KW-0808">Transferase</keyword>
<accession>A0A2N3PVQ4</accession>
<keyword evidence="11" id="KW-1185">Reference proteome</keyword>
<dbReference type="NCBIfam" id="TIGR03025">
    <property type="entry name" value="EPS_sugtrans"/>
    <property type="match status" value="1"/>
</dbReference>
<feature type="transmembrane region" description="Helical" evidence="8">
    <location>
        <begin position="96"/>
        <end position="115"/>
    </location>
</feature>
<dbReference type="GO" id="GO:0000271">
    <property type="term" value="P:polysaccharide biosynthetic process"/>
    <property type="evidence" value="ECO:0007669"/>
    <property type="project" value="UniProtKB-KW"/>
</dbReference>
<comment type="caution">
    <text evidence="10">The sequence shown here is derived from an EMBL/GenBank/DDBJ whole genome shotgun (WGS) entry which is preliminary data.</text>
</comment>
<feature type="transmembrane region" description="Helical" evidence="8">
    <location>
        <begin position="160"/>
        <end position="181"/>
    </location>
</feature>
<organism evidence="10 11">
    <name type="scientific">Telmatospirillum siberiense</name>
    <dbReference type="NCBI Taxonomy" id="382514"/>
    <lineage>
        <taxon>Bacteria</taxon>
        <taxon>Pseudomonadati</taxon>
        <taxon>Pseudomonadota</taxon>
        <taxon>Alphaproteobacteria</taxon>
        <taxon>Rhodospirillales</taxon>
        <taxon>Rhodospirillaceae</taxon>
        <taxon>Telmatospirillum</taxon>
    </lineage>
</organism>
<dbReference type="AlphaFoldDB" id="A0A2N3PVQ4"/>
<keyword evidence="5 8" id="KW-1133">Transmembrane helix</keyword>
<dbReference type="InterPro" id="IPR017475">
    <property type="entry name" value="EPS_sugar_tfrase"/>
</dbReference>
<protein>
    <submittedName>
        <fullName evidence="10">Undecaprenyl-phosphate glucose phosphotransferase</fullName>
    </submittedName>
</protein>
<dbReference type="Proteomes" id="UP000233293">
    <property type="component" value="Unassembled WGS sequence"/>
</dbReference>
<dbReference type="PANTHER" id="PTHR30576:SF0">
    <property type="entry name" value="UNDECAPRENYL-PHOSPHATE N-ACETYLGALACTOSAMINYL 1-PHOSPHATE TRANSFERASE-RELATED"/>
    <property type="match status" value="1"/>
</dbReference>
<evidence type="ECO:0000256" key="3">
    <source>
        <dbReference type="ARBA" id="ARBA00022679"/>
    </source>
</evidence>
<reference evidence="11" key="1">
    <citation type="submission" date="2017-12" db="EMBL/GenBank/DDBJ databases">
        <title>Draft genome sequence of Telmatospirillum siberiense 26-4b1T, an acidotolerant peatland alphaproteobacterium potentially involved in sulfur cycling.</title>
        <authorList>
            <person name="Hausmann B."/>
            <person name="Pjevac P."/>
            <person name="Schreck K."/>
            <person name="Herbold C.W."/>
            <person name="Daims H."/>
            <person name="Wagner M."/>
            <person name="Pester M."/>
            <person name="Loy A."/>
        </authorList>
    </citation>
    <scope>NUCLEOTIDE SEQUENCE [LARGE SCALE GENOMIC DNA]</scope>
    <source>
        <strain evidence="11">26-4b1</strain>
    </source>
</reference>
<evidence type="ECO:0000313" key="11">
    <source>
        <dbReference type="Proteomes" id="UP000233293"/>
    </source>
</evidence>
<evidence type="ECO:0000256" key="7">
    <source>
        <dbReference type="ARBA" id="ARBA00023169"/>
    </source>
</evidence>
<evidence type="ECO:0000256" key="8">
    <source>
        <dbReference type="SAM" id="Phobius"/>
    </source>
</evidence>
<proteinExistence type="inferred from homology"/>
<evidence type="ECO:0000256" key="4">
    <source>
        <dbReference type="ARBA" id="ARBA00022692"/>
    </source>
</evidence>
<dbReference type="PANTHER" id="PTHR30576">
    <property type="entry name" value="COLANIC BIOSYNTHESIS UDP-GLUCOSE LIPID CARRIER TRANSFERASE"/>
    <property type="match status" value="1"/>
</dbReference>
<dbReference type="GO" id="GO:0016020">
    <property type="term" value="C:membrane"/>
    <property type="evidence" value="ECO:0007669"/>
    <property type="project" value="UniProtKB-SubCell"/>
</dbReference>
<dbReference type="Pfam" id="PF02397">
    <property type="entry name" value="Bac_transf"/>
    <property type="match status" value="1"/>
</dbReference>
<evidence type="ECO:0000256" key="5">
    <source>
        <dbReference type="ARBA" id="ARBA00022989"/>
    </source>
</evidence>
<dbReference type="NCBIfam" id="TIGR03023">
    <property type="entry name" value="WcaJ_sugtrans"/>
    <property type="match status" value="1"/>
</dbReference>
<comment type="similarity">
    <text evidence="2">Belongs to the bacterial sugar transferase family.</text>
</comment>
<dbReference type="GO" id="GO:0016780">
    <property type="term" value="F:phosphotransferase activity, for other substituted phosphate groups"/>
    <property type="evidence" value="ECO:0007669"/>
    <property type="project" value="TreeGrafter"/>
</dbReference>
<dbReference type="InterPro" id="IPR017473">
    <property type="entry name" value="Undecaprenyl-P_gluc_Ptfrase"/>
</dbReference>
<dbReference type="EMBL" id="PIUM01000011">
    <property type="protein sequence ID" value="PKU24468.1"/>
    <property type="molecule type" value="Genomic_DNA"/>
</dbReference>
<feature type="transmembrane region" description="Helical" evidence="8">
    <location>
        <begin position="127"/>
        <end position="148"/>
    </location>
</feature>
<evidence type="ECO:0000256" key="2">
    <source>
        <dbReference type="ARBA" id="ARBA00006464"/>
    </source>
</evidence>
<evidence type="ECO:0000256" key="1">
    <source>
        <dbReference type="ARBA" id="ARBA00004141"/>
    </source>
</evidence>
<dbReference type="Pfam" id="PF13727">
    <property type="entry name" value="CoA_binding_3"/>
    <property type="match status" value="1"/>
</dbReference>
<feature type="transmembrane region" description="Helical" evidence="8">
    <location>
        <begin position="342"/>
        <end position="366"/>
    </location>
</feature>
<comment type="subcellular location">
    <subcellularLocation>
        <location evidence="1">Membrane</location>
        <topology evidence="1">Multi-pass membrane protein</topology>
    </subcellularLocation>
</comment>
<feature type="domain" description="Bacterial sugar transferase" evidence="9">
    <location>
        <begin position="340"/>
        <end position="528"/>
    </location>
</feature>